<dbReference type="PANTHER" id="PTHR43525">
    <property type="entry name" value="PROTEIN MALY"/>
    <property type="match status" value="1"/>
</dbReference>
<dbReference type="SUPFAM" id="SSF53383">
    <property type="entry name" value="PLP-dependent transferases"/>
    <property type="match status" value="1"/>
</dbReference>
<name>A0A380S6K6_FIBSU</name>
<dbReference type="InterPro" id="IPR015424">
    <property type="entry name" value="PyrdxlP-dep_Trfase"/>
</dbReference>
<comment type="cofactor">
    <cofactor evidence="1">
        <name>pyridoxal 5'-phosphate</name>
        <dbReference type="ChEBI" id="CHEBI:597326"/>
    </cofactor>
</comment>
<evidence type="ECO:0000313" key="7">
    <source>
        <dbReference type="EMBL" id="SUQ24867.1"/>
    </source>
</evidence>
<dbReference type="InterPro" id="IPR051798">
    <property type="entry name" value="Class-II_PLP-Dep_Aminotrans"/>
</dbReference>
<evidence type="ECO:0000256" key="3">
    <source>
        <dbReference type="ARBA" id="ARBA00022898"/>
    </source>
</evidence>
<dbReference type="GO" id="GO:0030170">
    <property type="term" value="F:pyridoxal phosphate binding"/>
    <property type="evidence" value="ECO:0007669"/>
    <property type="project" value="InterPro"/>
</dbReference>
<dbReference type="InterPro" id="IPR027619">
    <property type="entry name" value="C-S_lyase_PatB-like"/>
</dbReference>
<dbReference type="InterPro" id="IPR015421">
    <property type="entry name" value="PyrdxlP-dep_Trfase_major"/>
</dbReference>
<accession>A0A380S6K6</accession>
<protein>
    <recommendedName>
        <fullName evidence="2">cysteine-S-conjugate beta-lyase</fullName>
        <ecNumber evidence="2">4.4.1.13</ecNumber>
    </recommendedName>
</protein>
<dbReference type="Proteomes" id="UP000255423">
    <property type="component" value="Unassembled WGS sequence"/>
</dbReference>
<evidence type="ECO:0000256" key="4">
    <source>
        <dbReference type="ARBA" id="ARBA00023239"/>
    </source>
</evidence>
<reference evidence="7 8" key="1">
    <citation type="submission" date="2017-08" db="EMBL/GenBank/DDBJ databases">
        <authorList>
            <person name="de Groot N.N."/>
        </authorList>
    </citation>
    <scope>NUCLEOTIDE SEQUENCE [LARGE SCALE GENOMIC DNA]</scope>
    <source>
        <strain evidence="7 8">HM2</strain>
    </source>
</reference>
<feature type="domain" description="Aminotransferase class I/classII large" evidence="6">
    <location>
        <begin position="84"/>
        <end position="397"/>
    </location>
</feature>
<comment type="similarity">
    <text evidence="5">Belongs to the class-II pyridoxal-phosphate-dependent aminotransferase family. MalY/PatB cystathionine beta-lyase subfamily.</text>
</comment>
<keyword evidence="4 7" id="KW-0456">Lyase</keyword>
<keyword evidence="3" id="KW-0663">Pyridoxal phosphate</keyword>
<dbReference type="InterPro" id="IPR004839">
    <property type="entry name" value="Aminotransferase_I/II_large"/>
</dbReference>
<dbReference type="Pfam" id="PF00155">
    <property type="entry name" value="Aminotran_1_2"/>
    <property type="match status" value="1"/>
</dbReference>
<dbReference type="InterPro" id="IPR015422">
    <property type="entry name" value="PyrdxlP-dep_Trfase_small"/>
</dbReference>
<dbReference type="EMBL" id="UHJL01000003">
    <property type="protein sequence ID" value="SUQ24867.1"/>
    <property type="molecule type" value="Genomic_DNA"/>
</dbReference>
<evidence type="ECO:0000256" key="1">
    <source>
        <dbReference type="ARBA" id="ARBA00001933"/>
    </source>
</evidence>
<dbReference type="Gene3D" id="3.40.640.10">
    <property type="entry name" value="Type I PLP-dependent aspartate aminotransferase-like (Major domain)"/>
    <property type="match status" value="1"/>
</dbReference>
<dbReference type="PANTHER" id="PTHR43525:SF1">
    <property type="entry name" value="PROTEIN MALY"/>
    <property type="match status" value="1"/>
</dbReference>
<sequence length="403" mass="46316">MSEIKERNLDFDTVIERRHTNSIKYDFAIERRVVKPSEDPYSLLPLWVADMDFKTSSFIQDELTRVAEYGIFGYSEPKEDYYEVVKNFYRRRHHYDIEDRKSIIKIPGVMFALGMAIKAFTNVGDGVLIQQPVYMHFADAIVNNDRKVVSNDLVYGEDGRYHIDFEDFEKKIVENNIKLFLLCSPHNPVCRVWTREELTRLGEICLKHNVIVVSDEIHSDFVFEGTHTVFASISEELANKSIIVTAPTKTFNLAGIQIAHAFIKNPSIRRAFRKQIFATGYSQVSIQGIVSTQAAYSKGEVWLDALLKYIKGNIEFTDKFIKENLKGVKLVPMEATYLAWIDFNGTGLSPDEIQDRVRNKARLWLNNGIFFGNNGEGFQRLNLACPRSILVEALDRLKVAFNT</sequence>
<dbReference type="EC" id="4.4.1.13" evidence="2"/>
<evidence type="ECO:0000256" key="2">
    <source>
        <dbReference type="ARBA" id="ARBA00012224"/>
    </source>
</evidence>
<dbReference type="RefSeq" id="WP_109573234.1">
    <property type="nucleotide sequence ID" value="NZ_UHJL01000003.1"/>
</dbReference>
<proteinExistence type="inferred from homology"/>
<dbReference type="GO" id="GO:0047804">
    <property type="term" value="F:cysteine-S-conjugate beta-lyase activity"/>
    <property type="evidence" value="ECO:0007669"/>
    <property type="project" value="UniProtKB-EC"/>
</dbReference>
<evidence type="ECO:0000256" key="5">
    <source>
        <dbReference type="ARBA" id="ARBA00037974"/>
    </source>
</evidence>
<dbReference type="CDD" id="cd00609">
    <property type="entry name" value="AAT_like"/>
    <property type="match status" value="1"/>
</dbReference>
<dbReference type="AlphaFoldDB" id="A0A380S6K6"/>
<dbReference type="NCBIfam" id="TIGR04350">
    <property type="entry name" value="C_S_lyase_PatB"/>
    <property type="match status" value="1"/>
</dbReference>
<dbReference type="Gene3D" id="3.90.1150.10">
    <property type="entry name" value="Aspartate Aminotransferase, domain 1"/>
    <property type="match status" value="1"/>
</dbReference>
<gene>
    <name evidence="7" type="ORF">SAMN05661053_2281</name>
</gene>
<evidence type="ECO:0000259" key="6">
    <source>
        <dbReference type="Pfam" id="PF00155"/>
    </source>
</evidence>
<organism evidence="7 8">
    <name type="scientific">Fibrobacter succinogenes</name>
    <name type="common">Bacteroides succinogenes</name>
    <dbReference type="NCBI Taxonomy" id="833"/>
    <lineage>
        <taxon>Bacteria</taxon>
        <taxon>Pseudomonadati</taxon>
        <taxon>Fibrobacterota</taxon>
        <taxon>Fibrobacteria</taxon>
        <taxon>Fibrobacterales</taxon>
        <taxon>Fibrobacteraceae</taxon>
        <taxon>Fibrobacter</taxon>
    </lineage>
</organism>
<evidence type="ECO:0000313" key="8">
    <source>
        <dbReference type="Proteomes" id="UP000255423"/>
    </source>
</evidence>